<proteinExistence type="inferred from homology"/>
<evidence type="ECO:0000256" key="1">
    <source>
        <dbReference type="ARBA" id="ARBA00010748"/>
    </source>
</evidence>
<dbReference type="PANTHER" id="PTHR34535">
    <property type="entry name" value="HYDROGENASE MATURATION FACTOR HYPA"/>
    <property type="match status" value="1"/>
</dbReference>
<dbReference type="NCBIfam" id="TIGR00100">
    <property type="entry name" value="hypA"/>
    <property type="match status" value="1"/>
</dbReference>
<keyword evidence="3 5" id="KW-0479">Metal-binding</keyword>
<name>A0A7M1BAQ6_9BACT</name>
<dbReference type="EMBL" id="CP041407">
    <property type="protein sequence ID" value="QOP46784.1"/>
    <property type="molecule type" value="Genomic_DNA"/>
</dbReference>
<dbReference type="Gene3D" id="3.30.2320.80">
    <property type="match status" value="1"/>
</dbReference>
<dbReference type="PANTHER" id="PTHR34535:SF3">
    <property type="entry name" value="HYDROGENASE MATURATION FACTOR HYPA"/>
    <property type="match status" value="1"/>
</dbReference>
<dbReference type="PROSITE" id="PS01249">
    <property type="entry name" value="HYPA"/>
    <property type="match status" value="1"/>
</dbReference>
<keyword evidence="4 5" id="KW-0862">Zinc</keyword>
<protein>
    <recommendedName>
        <fullName evidence="5">Hydrogenase maturation factor HypA</fullName>
    </recommendedName>
</protein>
<evidence type="ECO:0000313" key="6">
    <source>
        <dbReference type="EMBL" id="QOP46784.1"/>
    </source>
</evidence>
<dbReference type="AlphaFoldDB" id="A0A7M1BAQ6"/>
<feature type="binding site" evidence="5">
    <location>
        <position position="89"/>
    </location>
    <ligand>
        <name>Zn(2+)</name>
        <dbReference type="ChEBI" id="CHEBI:29105"/>
    </ligand>
</feature>
<dbReference type="KEGG" id="spal:FM071_10435"/>
<evidence type="ECO:0000313" key="7">
    <source>
        <dbReference type="Proteomes" id="UP000593580"/>
    </source>
</evidence>
<dbReference type="InterPro" id="IPR020538">
    <property type="entry name" value="Hydgase_Ni_incorp_HypA/HybF_CS"/>
</dbReference>
<dbReference type="Proteomes" id="UP000593580">
    <property type="component" value="Plasmid unnamed"/>
</dbReference>
<feature type="binding site" evidence="5">
    <location>
        <position position="92"/>
    </location>
    <ligand>
        <name>Zn(2+)</name>
        <dbReference type="ChEBI" id="CHEBI:29105"/>
    </ligand>
</feature>
<geneLocation type="plasmid" evidence="6 7">
    <name>unnamed</name>
</geneLocation>
<feature type="binding site" evidence="5">
    <location>
        <position position="2"/>
    </location>
    <ligand>
        <name>Ni(2+)</name>
        <dbReference type="ChEBI" id="CHEBI:49786"/>
    </ligand>
</feature>
<evidence type="ECO:0000256" key="3">
    <source>
        <dbReference type="ARBA" id="ARBA00022723"/>
    </source>
</evidence>
<comment type="function">
    <text evidence="5">Involved in the maturation of [NiFe] hydrogenases. Required for nickel insertion into the metal center of the hydrogenase.</text>
</comment>
<reference evidence="6 7" key="1">
    <citation type="submission" date="2019-07" db="EMBL/GenBank/DDBJ databases">
        <title>Sulfurimonas paralvinellae sp. nov., a novel mesophilic, hydrogen- and sulfur-oxidizing chemolithoautotroph within the Epsilonproteo- bacteria isolated from a deep-sea hydrothermal vent polychaete nest, reclassification of Thiomicrospira denitrificans as Sulfurimonas denitrificans comb. nov. and emended description of the genus Sulfurimonas.</title>
        <authorList>
            <person name="Wang S."/>
            <person name="Jiang L."/>
            <person name="Shao Z."/>
        </authorList>
    </citation>
    <scope>NUCLEOTIDE SEQUENCE [LARGE SCALE GENOMIC DNA]</scope>
    <source>
        <strain evidence="6 7">GO25</strain>
        <plasmid evidence="6 7">unnamed</plasmid>
    </source>
</reference>
<keyword evidence="7" id="KW-1185">Reference proteome</keyword>
<sequence>MHEYSVVQALLEQIEDVAEKNDAQKVTKIVVKIGVMSGIEAHLLEIAFNTFKEKTVCDGAEFIMNIQALKIVCNQCKKENELEKIHYCCQECGSTDVNVIDGEDMFLMSLEME</sequence>
<dbReference type="RefSeq" id="WP_193112128.1">
    <property type="nucleotide sequence ID" value="NZ_CP041407.1"/>
</dbReference>
<dbReference type="HAMAP" id="MF_00213">
    <property type="entry name" value="HypA_HybF"/>
    <property type="match status" value="1"/>
</dbReference>
<dbReference type="GO" id="GO:0051604">
    <property type="term" value="P:protein maturation"/>
    <property type="evidence" value="ECO:0007669"/>
    <property type="project" value="InterPro"/>
</dbReference>
<feature type="binding site" evidence="5">
    <location>
        <position position="76"/>
    </location>
    <ligand>
        <name>Zn(2+)</name>
        <dbReference type="ChEBI" id="CHEBI:29105"/>
    </ligand>
</feature>
<evidence type="ECO:0000256" key="2">
    <source>
        <dbReference type="ARBA" id="ARBA00022596"/>
    </source>
</evidence>
<organism evidence="6 7">
    <name type="scientific">Sulfurimonas paralvinellae</name>
    <dbReference type="NCBI Taxonomy" id="317658"/>
    <lineage>
        <taxon>Bacteria</taxon>
        <taxon>Pseudomonadati</taxon>
        <taxon>Campylobacterota</taxon>
        <taxon>Epsilonproteobacteria</taxon>
        <taxon>Campylobacterales</taxon>
        <taxon>Sulfurimonadaceae</taxon>
        <taxon>Sulfurimonas</taxon>
    </lineage>
</organism>
<dbReference type="GO" id="GO:0016151">
    <property type="term" value="F:nickel cation binding"/>
    <property type="evidence" value="ECO:0007669"/>
    <property type="project" value="UniProtKB-UniRule"/>
</dbReference>
<evidence type="ECO:0000256" key="5">
    <source>
        <dbReference type="HAMAP-Rule" id="MF_00213"/>
    </source>
</evidence>
<dbReference type="PIRSF" id="PIRSF004761">
    <property type="entry name" value="Hydrgn_mat_HypA"/>
    <property type="match status" value="1"/>
</dbReference>
<comment type="similarity">
    <text evidence="1 5">Belongs to the HypA/HybF family.</text>
</comment>
<accession>A0A7M1BAQ6</accession>
<gene>
    <name evidence="5 6" type="primary">hypA</name>
    <name evidence="6" type="ORF">FM071_10435</name>
</gene>
<keyword evidence="2 5" id="KW-0533">Nickel</keyword>
<evidence type="ECO:0000256" key="4">
    <source>
        <dbReference type="ARBA" id="ARBA00022833"/>
    </source>
</evidence>
<dbReference type="GO" id="GO:0008270">
    <property type="term" value="F:zinc ion binding"/>
    <property type="evidence" value="ECO:0007669"/>
    <property type="project" value="UniProtKB-UniRule"/>
</dbReference>
<feature type="binding site" evidence="5">
    <location>
        <position position="73"/>
    </location>
    <ligand>
        <name>Zn(2+)</name>
        <dbReference type="ChEBI" id="CHEBI:29105"/>
    </ligand>
</feature>
<dbReference type="InterPro" id="IPR000688">
    <property type="entry name" value="HypA/HybF"/>
</dbReference>
<dbReference type="Pfam" id="PF01155">
    <property type="entry name" value="HypA"/>
    <property type="match status" value="1"/>
</dbReference>
<keyword evidence="6" id="KW-0614">Plasmid</keyword>